<comment type="caution">
    <text evidence="3">The sequence shown here is derived from an EMBL/GenBank/DDBJ whole genome shotgun (WGS) entry which is preliminary data.</text>
</comment>
<feature type="region of interest" description="Disordered" evidence="1">
    <location>
        <begin position="1"/>
        <end position="27"/>
    </location>
</feature>
<organism evidence="3 4">
    <name type="scientific">Aspergillus lucknowensis</name>
    <dbReference type="NCBI Taxonomy" id="176173"/>
    <lineage>
        <taxon>Eukaryota</taxon>
        <taxon>Fungi</taxon>
        <taxon>Dikarya</taxon>
        <taxon>Ascomycota</taxon>
        <taxon>Pezizomycotina</taxon>
        <taxon>Eurotiomycetes</taxon>
        <taxon>Eurotiomycetidae</taxon>
        <taxon>Eurotiales</taxon>
        <taxon>Aspergillaceae</taxon>
        <taxon>Aspergillus</taxon>
        <taxon>Aspergillus subgen. Nidulantes</taxon>
    </lineage>
</organism>
<name>A0ABR4LPN4_9EURO</name>
<keyword evidence="2" id="KW-0812">Transmembrane</keyword>
<evidence type="ECO:0000313" key="3">
    <source>
        <dbReference type="EMBL" id="KAL2865332.1"/>
    </source>
</evidence>
<gene>
    <name evidence="3" type="ORF">BJX67DRAFT_181816</name>
</gene>
<sequence length="156" mass="17339">MIGLEPETDTSQPQKQHEDTKKQASKVQRVGHTVKILLLETTNLDALKEGKSTKESIPRQAVTASTPRRLDCRPPAGNTLLPTPQPFALTIAQRHALLAFVCISNISHLSSHRILPLYCVLAAVSHGTFLLPSFFCYLLQAYRLYLRSTAVQRPPL</sequence>
<accession>A0ABR4LPN4</accession>
<dbReference type="GeneID" id="98140263"/>
<keyword evidence="4" id="KW-1185">Reference proteome</keyword>
<feature type="transmembrane region" description="Helical" evidence="2">
    <location>
        <begin position="115"/>
        <end position="139"/>
    </location>
</feature>
<evidence type="ECO:0000313" key="4">
    <source>
        <dbReference type="Proteomes" id="UP001610432"/>
    </source>
</evidence>
<proteinExistence type="predicted"/>
<dbReference type="RefSeq" id="XP_070884311.1">
    <property type="nucleotide sequence ID" value="XM_071025191.1"/>
</dbReference>
<keyword evidence="2" id="KW-1133">Transmembrane helix</keyword>
<protein>
    <submittedName>
        <fullName evidence="3">Uncharacterized protein</fullName>
    </submittedName>
</protein>
<dbReference type="EMBL" id="JBFXLQ010000032">
    <property type="protein sequence ID" value="KAL2865332.1"/>
    <property type="molecule type" value="Genomic_DNA"/>
</dbReference>
<evidence type="ECO:0000256" key="2">
    <source>
        <dbReference type="SAM" id="Phobius"/>
    </source>
</evidence>
<reference evidence="3 4" key="1">
    <citation type="submission" date="2024-07" db="EMBL/GenBank/DDBJ databases">
        <title>Section-level genome sequencing and comparative genomics of Aspergillus sections Usti and Cavernicolus.</title>
        <authorList>
            <consortium name="Lawrence Berkeley National Laboratory"/>
            <person name="Nybo J.L."/>
            <person name="Vesth T.C."/>
            <person name="Theobald S."/>
            <person name="Frisvad J.C."/>
            <person name="Larsen T.O."/>
            <person name="Kjaerboelling I."/>
            <person name="Rothschild-Mancinelli K."/>
            <person name="Lyhne E.K."/>
            <person name="Kogle M.E."/>
            <person name="Barry K."/>
            <person name="Clum A."/>
            <person name="Na H."/>
            <person name="Ledsgaard L."/>
            <person name="Lin J."/>
            <person name="Lipzen A."/>
            <person name="Kuo A."/>
            <person name="Riley R."/>
            <person name="Mondo S."/>
            <person name="Labutti K."/>
            <person name="Haridas S."/>
            <person name="Pangalinan J."/>
            <person name="Salamov A.A."/>
            <person name="Simmons B.A."/>
            <person name="Magnuson J.K."/>
            <person name="Chen J."/>
            <person name="Drula E."/>
            <person name="Henrissat B."/>
            <person name="Wiebenga A."/>
            <person name="Lubbers R.J."/>
            <person name="Gomes A.C."/>
            <person name="Macurrencykelacurrency M.R."/>
            <person name="Stajich J."/>
            <person name="Grigoriev I.V."/>
            <person name="Mortensen U.H."/>
            <person name="De Vries R.P."/>
            <person name="Baker S.E."/>
            <person name="Andersen M.R."/>
        </authorList>
    </citation>
    <scope>NUCLEOTIDE SEQUENCE [LARGE SCALE GENOMIC DNA]</scope>
    <source>
        <strain evidence="3 4">CBS 449.75</strain>
    </source>
</reference>
<dbReference type="Proteomes" id="UP001610432">
    <property type="component" value="Unassembled WGS sequence"/>
</dbReference>
<evidence type="ECO:0000256" key="1">
    <source>
        <dbReference type="SAM" id="MobiDB-lite"/>
    </source>
</evidence>
<keyword evidence="2" id="KW-0472">Membrane</keyword>